<dbReference type="InterPro" id="IPR040676">
    <property type="entry name" value="DUF5641"/>
</dbReference>
<organism evidence="2 3">
    <name type="scientific">Popillia japonica</name>
    <name type="common">Japanese beetle</name>
    <dbReference type="NCBI Taxonomy" id="7064"/>
    <lineage>
        <taxon>Eukaryota</taxon>
        <taxon>Metazoa</taxon>
        <taxon>Ecdysozoa</taxon>
        <taxon>Arthropoda</taxon>
        <taxon>Hexapoda</taxon>
        <taxon>Insecta</taxon>
        <taxon>Pterygota</taxon>
        <taxon>Neoptera</taxon>
        <taxon>Endopterygota</taxon>
        <taxon>Coleoptera</taxon>
        <taxon>Polyphaga</taxon>
        <taxon>Scarabaeiformia</taxon>
        <taxon>Scarabaeidae</taxon>
        <taxon>Rutelinae</taxon>
        <taxon>Popillia</taxon>
    </lineage>
</organism>
<keyword evidence="3" id="KW-1185">Reference proteome</keyword>
<evidence type="ECO:0000313" key="3">
    <source>
        <dbReference type="Proteomes" id="UP001458880"/>
    </source>
</evidence>
<protein>
    <submittedName>
        <fullName evidence="2">Methyltransferase (DUF5641)</fullName>
    </submittedName>
</protein>
<dbReference type="AlphaFoldDB" id="A0AAW1L7W6"/>
<dbReference type="PANTHER" id="PTHR47331">
    <property type="entry name" value="PHD-TYPE DOMAIN-CONTAINING PROTEIN"/>
    <property type="match status" value="1"/>
</dbReference>
<dbReference type="GO" id="GO:0032259">
    <property type="term" value="P:methylation"/>
    <property type="evidence" value="ECO:0007669"/>
    <property type="project" value="UniProtKB-KW"/>
</dbReference>
<keyword evidence="2" id="KW-0808">Transferase</keyword>
<dbReference type="EMBL" id="JASPKY010000138">
    <property type="protein sequence ID" value="KAK9731042.1"/>
    <property type="molecule type" value="Genomic_DNA"/>
</dbReference>
<comment type="caution">
    <text evidence="2">The sequence shown here is derived from an EMBL/GenBank/DDBJ whole genome shotgun (WGS) entry which is preliminary data.</text>
</comment>
<gene>
    <name evidence="2" type="ORF">QE152_g13988</name>
</gene>
<dbReference type="PANTHER" id="PTHR47331:SF5">
    <property type="entry name" value="RIBONUCLEASE H"/>
    <property type="match status" value="1"/>
</dbReference>
<accession>A0AAW1L7W6</accession>
<evidence type="ECO:0000259" key="1">
    <source>
        <dbReference type="Pfam" id="PF18701"/>
    </source>
</evidence>
<dbReference type="Pfam" id="PF18701">
    <property type="entry name" value="DUF5641"/>
    <property type="match status" value="1"/>
</dbReference>
<reference evidence="2 3" key="1">
    <citation type="journal article" date="2024" name="BMC Genomics">
        <title>De novo assembly and annotation of Popillia japonica's genome with initial clues to its potential as an invasive pest.</title>
        <authorList>
            <person name="Cucini C."/>
            <person name="Boschi S."/>
            <person name="Funari R."/>
            <person name="Cardaioli E."/>
            <person name="Iannotti N."/>
            <person name="Marturano G."/>
            <person name="Paoli F."/>
            <person name="Bruttini M."/>
            <person name="Carapelli A."/>
            <person name="Frati F."/>
            <person name="Nardi F."/>
        </authorList>
    </citation>
    <scope>NUCLEOTIDE SEQUENCE [LARGE SCALE GENOMIC DNA]</scope>
    <source>
        <strain evidence="2">DMR45628</strain>
    </source>
</reference>
<dbReference type="Proteomes" id="UP001458880">
    <property type="component" value="Unassembled WGS sequence"/>
</dbReference>
<proteinExistence type="predicted"/>
<dbReference type="GO" id="GO:0008168">
    <property type="term" value="F:methyltransferase activity"/>
    <property type="evidence" value="ECO:0007669"/>
    <property type="project" value="UniProtKB-KW"/>
</dbReference>
<sequence length="104" mass="12447">MHDAMMAVPTIDVDDIPANRLKLHQRMQTIVGHFWRRWSTEYLATLQQRTKWKVNSSNPIRKDDLVLLKEDHTPPSQWKLGRIQEFRRFRVIPTGSEHRQSLIF</sequence>
<keyword evidence="2" id="KW-0489">Methyltransferase</keyword>
<evidence type="ECO:0000313" key="2">
    <source>
        <dbReference type="EMBL" id="KAK9731042.1"/>
    </source>
</evidence>
<feature type="domain" description="DUF5641" evidence="1">
    <location>
        <begin position="24"/>
        <end position="86"/>
    </location>
</feature>
<name>A0AAW1L7W6_POPJA</name>